<name>A0ABX8UJM8_9BURK</name>
<sequence>MPATKPQRRTKSIDESIRLSDLNTELASGELRISDNGIILFEYKFEMTGEKKRKEFDLSEVILPPNELFSEPMPLSKRKDLVITLLFAVDAYLRRSKRTHTKLDKVTQVIKVICLFYEALWIRNIIATGSMSRQQFSEIASEYSVGGWPSVLRISARAAREKIGLSELAKKGAKASVLRRLGTNYTFAGSYLRSKLAAEGSPETGGKIDGSISTEESERPPDTERYTARSIRHNLAIANLLFDAKQGFGLVFLPFPNPHELANLLGRPCDRTKNVLVKSAGRILKTTMLYLYEIFPLLRRLLEEMIVAAEAASACGRRQLGEYMYDAFRSSSIRKDLNELLPYSIEFLDTERSPSGEIAHTVRSVILNVIASCFILISIMNARRKCEISDSDVGLYSGCLVTVNADLGLYQVPFYIAKTFCKRIPFYVNATTVDAINALEAFQYMYARFERCAIHEKTSTTNGKTSLFTYRRLNARYGIGIASQFEFAEYKDSAGVLGVCHEALGDGNDWSASHIGRRMYGIVFFYRYENSDLIALKYQYGQIDLETTRAYVTDPLSRHDMESIYFTSPTEAEEHKRARMQEIADLDRELGIVGDEKLAEEIYAILEGKSFSGGYAFYVKKVYAKFARTASFSGTRGVDAVISAMKRKGHFPRPFPHGECMLGTALNQRAARCYSGKSKRVEREKASVKICSGCIYHLSKAAYIENLKADRVFLVNKLSAGKDCTLENVRNVRELEELDEAIVLLRSRLGV</sequence>
<protein>
    <submittedName>
        <fullName evidence="2">Uncharacterized protein</fullName>
    </submittedName>
</protein>
<dbReference type="Proteomes" id="UP000826462">
    <property type="component" value="Chromosome 1"/>
</dbReference>
<evidence type="ECO:0000256" key="1">
    <source>
        <dbReference type="SAM" id="MobiDB-lite"/>
    </source>
</evidence>
<dbReference type="RefSeq" id="WP_219798157.1">
    <property type="nucleotide sequence ID" value="NZ_CP080095.1"/>
</dbReference>
<accession>A0ABX8UJM8</accession>
<evidence type="ECO:0000313" key="2">
    <source>
        <dbReference type="EMBL" id="QYD68776.1"/>
    </source>
</evidence>
<dbReference type="EMBL" id="CP080095">
    <property type="protein sequence ID" value="QYD68776.1"/>
    <property type="molecule type" value="Genomic_DNA"/>
</dbReference>
<feature type="region of interest" description="Disordered" evidence="1">
    <location>
        <begin position="199"/>
        <end position="224"/>
    </location>
</feature>
<reference evidence="2 3" key="1">
    <citation type="submission" date="2021-07" db="EMBL/GenBank/DDBJ databases">
        <title>Paraburkholderia edwinii protects Aspergillus sp. from phenazines by acting as a toxin sponge.</title>
        <authorList>
            <person name="Dahlstrom K.M."/>
            <person name="Newman D.K."/>
        </authorList>
    </citation>
    <scope>NUCLEOTIDE SEQUENCE [LARGE SCALE GENOMIC DNA]</scope>
    <source>
        <strain evidence="2 3">Pe01</strain>
    </source>
</reference>
<keyword evidence="3" id="KW-1185">Reference proteome</keyword>
<evidence type="ECO:0000313" key="3">
    <source>
        <dbReference type="Proteomes" id="UP000826462"/>
    </source>
</evidence>
<proteinExistence type="predicted"/>
<organism evidence="2 3">
    <name type="scientific">Paraburkholderia edwinii</name>
    <dbReference type="NCBI Taxonomy" id="2861782"/>
    <lineage>
        <taxon>Bacteria</taxon>
        <taxon>Pseudomonadati</taxon>
        <taxon>Pseudomonadota</taxon>
        <taxon>Betaproteobacteria</taxon>
        <taxon>Burkholderiales</taxon>
        <taxon>Burkholderiaceae</taxon>
        <taxon>Paraburkholderia</taxon>
    </lineage>
</organism>
<gene>
    <name evidence="2" type="ORF">KZJ38_21585</name>
</gene>